<dbReference type="InParanoid" id="G2QNG8"/>
<keyword evidence="3" id="KW-1133">Transmembrane helix</keyword>
<keyword evidence="6" id="KW-1185">Reference proteome</keyword>
<keyword evidence="3" id="KW-0472">Membrane</keyword>
<feature type="transmembrane region" description="Helical" evidence="3">
    <location>
        <begin position="62"/>
        <end position="80"/>
    </location>
</feature>
<accession>G2QNG8</accession>
<dbReference type="SUPFAM" id="SSF55856">
    <property type="entry name" value="Cytochrome b5-like heme/steroid binding domain"/>
    <property type="match status" value="1"/>
</dbReference>
<proteinExistence type="inferred from homology"/>
<dbReference type="GeneID" id="11509837"/>
<dbReference type="GO" id="GO:0012505">
    <property type="term" value="C:endomembrane system"/>
    <property type="evidence" value="ECO:0007669"/>
    <property type="project" value="TreeGrafter"/>
</dbReference>
<dbReference type="AlphaFoldDB" id="G2QNG8"/>
<dbReference type="eggNOG" id="KOG1110">
    <property type="taxonomic scope" value="Eukaryota"/>
</dbReference>
<dbReference type="InterPro" id="IPR001199">
    <property type="entry name" value="Cyt_B5-like_heme/steroid-bd"/>
</dbReference>
<dbReference type="PANTHER" id="PTHR10281:SF76">
    <property type="entry name" value="CALCUTTA CUP-RELATED"/>
    <property type="match status" value="1"/>
</dbReference>
<feature type="compositionally biased region" description="Basic and acidic residues" evidence="2">
    <location>
        <begin position="246"/>
        <end position="256"/>
    </location>
</feature>
<organism evidence="5 6">
    <name type="scientific">Thermothelomyces thermophilus (strain ATCC 42464 / BCRC 31852 / DSM 1799)</name>
    <name type="common">Sporotrichum thermophile</name>
    <dbReference type="NCBI Taxonomy" id="573729"/>
    <lineage>
        <taxon>Eukaryota</taxon>
        <taxon>Fungi</taxon>
        <taxon>Dikarya</taxon>
        <taxon>Ascomycota</taxon>
        <taxon>Pezizomycotina</taxon>
        <taxon>Sordariomycetes</taxon>
        <taxon>Sordariomycetidae</taxon>
        <taxon>Sordariales</taxon>
        <taxon>Chaetomiaceae</taxon>
        <taxon>Thermothelomyces</taxon>
    </lineage>
</organism>
<feature type="compositionally biased region" description="Basic residues" evidence="2">
    <location>
        <begin position="261"/>
        <end position="271"/>
    </location>
</feature>
<protein>
    <recommendedName>
        <fullName evidence="4">Cytochrome b5 heme-binding domain-containing protein</fullName>
    </recommendedName>
</protein>
<dbReference type="OrthoDB" id="10257697at2759"/>
<feature type="domain" description="Cytochrome b5 heme-binding" evidence="4">
    <location>
        <begin position="112"/>
        <end position="192"/>
    </location>
</feature>
<keyword evidence="3" id="KW-0812">Transmembrane</keyword>
<evidence type="ECO:0000313" key="5">
    <source>
        <dbReference type="EMBL" id="AEO62041.1"/>
    </source>
</evidence>
<evidence type="ECO:0000256" key="1">
    <source>
        <dbReference type="ARBA" id="ARBA00038357"/>
    </source>
</evidence>
<dbReference type="KEGG" id="mtm:MYCTH_112411"/>
<evidence type="ECO:0000313" key="6">
    <source>
        <dbReference type="Proteomes" id="UP000007322"/>
    </source>
</evidence>
<dbReference type="VEuPathDB" id="FungiDB:MYCTH_112411"/>
<gene>
    <name evidence="5" type="ORF">MYCTH_112411</name>
</gene>
<dbReference type="STRING" id="573729.G2QNG8"/>
<dbReference type="InterPro" id="IPR036400">
    <property type="entry name" value="Cyt_B5-like_heme/steroid_sf"/>
</dbReference>
<dbReference type="SMART" id="SM01117">
    <property type="entry name" value="Cyt-b5"/>
    <property type="match status" value="1"/>
</dbReference>
<sequence>MADETSARRRKPAPNTTTPPDSDTAESHDEKPKQQQAVSKKQKSAQEKLDEDEANSSTVLDIFRLLTFLILAYCGLSYLISYGETYSLGLPNAPKYLKVDWWKKQLRGPIYLTLDELAAYDGSDPSKPIYLAINGTIYDVSSNPGTYGPGGSYRFFSGCDASRAFVTGCFAEDRTADMRGVEEMYLPLDDPDVDRHWSAAELAELKKQERAAAEKKVHDNLAHWVNFFRNHPKYDFVGYVKRPEGWPETEPRRKLCDQAAKGRKKRVVSGK</sequence>
<dbReference type="InterPro" id="IPR050577">
    <property type="entry name" value="MAPR/NEUFC/NENF-like"/>
</dbReference>
<dbReference type="FunFam" id="3.10.120.10:FF:000018">
    <property type="entry name" value="Heme/steroid binding domain protein, putative"/>
    <property type="match status" value="1"/>
</dbReference>
<name>G2QNG8_THET4</name>
<dbReference type="Pfam" id="PF00173">
    <property type="entry name" value="Cyt-b5"/>
    <property type="match status" value="1"/>
</dbReference>
<evidence type="ECO:0000256" key="2">
    <source>
        <dbReference type="SAM" id="MobiDB-lite"/>
    </source>
</evidence>
<dbReference type="EMBL" id="CP003008">
    <property type="protein sequence ID" value="AEO62041.1"/>
    <property type="molecule type" value="Genomic_DNA"/>
</dbReference>
<evidence type="ECO:0000259" key="4">
    <source>
        <dbReference type="SMART" id="SM01117"/>
    </source>
</evidence>
<dbReference type="PANTHER" id="PTHR10281">
    <property type="entry name" value="MEMBRANE-ASSOCIATED PROGESTERONE RECEPTOR COMPONENT-RELATED"/>
    <property type="match status" value="1"/>
</dbReference>
<evidence type="ECO:0000256" key="3">
    <source>
        <dbReference type="SAM" id="Phobius"/>
    </source>
</evidence>
<dbReference type="HOGENOM" id="CLU_070889_0_0_1"/>
<dbReference type="RefSeq" id="XP_003667286.1">
    <property type="nucleotide sequence ID" value="XM_003667238.1"/>
</dbReference>
<dbReference type="Gene3D" id="3.10.120.10">
    <property type="entry name" value="Cytochrome b5-like heme/steroid binding domain"/>
    <property type="match status" value="1"/>
</dbReference>
<feature type="region of interest" description="Disordered" evidence="2">
    <location>
        <begin position="246"/>
        <end position="271"/>
    </location>
</feature>
<comment type="similarity">
    <text evidence="1">Belongs to the cytochrome b5 family. MAPR subfamily.</text>
</comment>
<feature type="region of interest" description="Disordered" evidence="2">
    <location>
        <begin position="1"/>
        <end position="51"/>
    </location>
</feature>
<reference evidence="5 6" key="1">
    <citation type="journal article" date="2011" name="Nat. Biotechnol.">
        <title>Comparative genomic analysis of the thermophilic biomass-degrading fungi Myceliophthora thermophila and Thielavia terrestris.</title>
        <authorList>
            <person name="Berka R.M."/>
            <person name="Grigoriev I.V."/>
            <person name="Otillar R."/>
            <person name="Salamov A."/>
            <person name="Grimwood J."/>
            <person name="Reid I."/>
            <person name="Ishmael N."/>
            <person name="John T."/>
            <person name="Darmond C."/>
            <person name="Moisan M.-C."/>
            <person name="Henrissat B."/>
            <person name="Coutinho P.M."/>
            <person name="Lombard V."/>
            <person name="Natvig D.O."/>
            <person name="Lindquist E."/>
            <person name="Schmutz J."/>
            <person name="Lucas S."/>
            <person name="Harris P."/>
            <person name="Powlowski J."/>
            <person name="Bellemare A."/>
            <person name="Taylor D."/>
            <person name="Butler G."/>
            <person name="de Vries R.P."/>
            <person name="Allijn I.E."/>
            <person name="van den Brink J."/>
            <person name="Ushinsky S."/>
            <person name="Storms R."/>
            <person name="Powell A.J."/>
            <person name="Paulsen I.T."/>
            <person name="Elbourne L.D.H."/>
            <person name="Baker S.E."/>
            <person name="Magnuson J."/>
            <person name="LaBoissiere S."/>
            <person name="Clutterbuck A.J."/>
            <person name="Martinez D."/>
            <person name="Wogulis M."/>
            <person name="de Leon A.L."/>
            <person name="Rey M.W."/>
            <person name="Tsang A."/>
        </authorList>
    </citation>
    <scope>NUCLEOTIDE SEQUENCE [LARGE SCALE GENOMIC DNA]</scope>
    <source>
        <strain evidence="6">ATCC 42464 / BCRC 31852 / DSM 1799</strain>
    </source>
</reference>
<dbReference type="GO" id="GO:0016020">
    <property type="term" value="C:membrane"/>
    <property type="evidence" value="ECO:0007669"/>
    <property type="project" value="TreeGrafter"/>
</dbReference>
<dbReference type="OMA" id="ESFFWGM"/>
<dbReference type="Proteomes" id="UP000007322">
    <property type="component" value="Chromosome 7"/>
</dbReference>